<dbReference type="PANTHER" id="PTHR43674:SF16">
    <property type="entry name" value="CARBON-NITROGEN FAMILY, PUTATIVE (AFU_ORTHOLOGUE AFUA_5G02350)-RELATED"/>
    <property type="match status" value="1"/>
</dbReference>
<evidence type="ECO:0000313" key="3">
    <source>
        <dbReference type="EMBL" id="CQR50495.1"/>
    </source>
</evidence>
<sequence length="254" mass="27138">MTGPTIAVPQRAAFDLDPARNEADVRARAADLPESVDIALFSEYALTGFVADNRAFSGAISRERATDFLASVAAENEFDLLAGYLERDGETLYNAAAYVRPDGSATVYRKRHLWGGESAVVTPGDELVVADTPAGRTGLLTCYDLNFVGDSAALTDERVDALFVVGAWPAAHSTNWRLLCRARALDGVRWLVGANRTGSGSISGTAGTEYAGRSLVVRPDGVVAAALNRGERDLVWTLDRDLLAEQRAFVGSVE</sequence>
<keyword evidence="4" id="KW-1185">Reference proteome</keyword>
<dbReference type="PROSITE" id="PS50263">
    <property type="entry name" value="CN_HYDROLASE"/>
    <property type="match status" value="1"/>
</dbReference>
<dbReference type="GO" id="GO:0016811">
    <property type="term" value="F:hydrolase activity, acting on carbon-nitrogen (but not peptide) bonds, in linear amides"/>
    <property type="evidence" value="ECO:0007669"/>
    <property type="project" value="TreeGrafter"/>
</dbReference>
<organism evidence="3 4">
    <name type="scientific">Haloferax massiliensis</name>
    <dbReference type="NCBI Taxonomy" id="1476858"/>
    <lineage>
        <taxon>Archaea</taxon>
        <taxon>Methanobacteriati</taxon>
        <taxon>Methanobacteriota</taxon>
        <taxon>Stenosarchaea group</taxon>
        <taxon>Halobacteria</taxon>
        <taxon>Halobacteriales</taxon>
        <taxon>Haloferacaceae</taxon>
        <taxon>Haloferax</taxon>
    </lineage>
</organism>
<dbReference type="InterPro" id="IPR036526">
    <property type="entry name" value="C-N_Hydrolase_sf"/>
</dbReference>
<name>A0A0D6JSE1_9EURY</name>
<dbReference type="RefSeq" id="WP_089778595.1">
    <property type="nucleotide sequence ID" value="NZ_CABLRR010000002.1"/>
</dbReference>
<dbReference type="CDD" id="cd07197">
    <property type="entry name" value="nitrilase"/>
    <property type="match status" value="1"/>
</dbReference>
<evidence type="ECO:0000259" key="2">
    <source>
        <dbReference type="PROSITE" id="PS50263"/>
    </source>
</evidence>
<dbReference type="SUPFAM" id="SSF56317">
    <property type="entry name" value="Carbon-nitrogen hydrolase"/>
    <property type="match status" value="1"/>
</dbReference>
<dbReference type="AlphaFoldDB" id="A0A0D6JSE1"/>
<dbReference type="OrthoDB" id="39312at2157"/>
<dbReference type="Pfam" id="PF00795">
    <property type="entry name" value="CN_hydrolase"/>
    <property type="match status" value="1"/>
</dbReference>
<evidence type="ECO:0000313" key="4">
    <source>
        <dbReference type="Proteomes" id="UP000198902"/>
    </source>
</evidence>
<proteinExistence type="predicted"/>
<reference evidence="4" key="1">
    <citation type="submission" date="2015-03" db="EMBL/GenBank/DDBJ databases">
        <authorList>
            <person name="Urmite Genomes"/>
        </authorList>
    </citation>
    <scope>NUCLEOTIDE SEQUENCE [LARGE SCALE GENOMIC DNA]</scope>
    <source>
        <strain evidence="4">Arc-Hr</strain>
    </source>
</reference>
<gene>
    <name evidence="3" type="primary">ramA</name>
    <name evidence="3" type="ORF">BN996_01977</name>
</gene>
<protein>
    <submittedName>
        <fullName evidence="3">(R)-stereoselective amidase</fullName>
    </submittedName>
</protein>
<dbReference type="InterPro" id="IPR050345">
    <property type="entry name" value="Aliph_Amidase/BUP"/>
</dbReference>
<evidence type="ECO:0000256" key="1">
    <source>
        <dbReference type="ARBA" id="ARBA00022801"/>
    </source>
</evidence>
<dbReference type="EMBL" id="CSTE01000002">
    <property type="protein sequence ID" value="CQR50495.1"/>
    <property type="molecule type" value="Genomic_DNA"/>
</dbReference>
<dbReference type="PANTHER" id="PTHR43674">
    <property type="entry name" value="NITRILASE C965.09-RELATED"/>
    <property type="match status" value="1"/>
</dbReference>
<accession>A0A0D6JSE1</accession>
<dbReference type="Proteomes" id="UP000198902">
    <property type="component" value="Unassembled WGS sequence"/>
</dbReference>
<feature type="domain" description="CN hydrolase" evidence="2">
    <location>
        <begin position="4"/>
        <end position="242"/>
    </location>
</feature>
<dbReference type="InterPro" id="IPR003010">
    <property type="entry name" value="C-N_Hydrolase"/>
</dbReference>
<dbReference type="Gene3D" id="3.60.110.10">
    <property type="entry name" value="Carbon-nitrogen hydrolase"/>
    <property type="match status" value="1"/>
</dbReference>
<keyword evidence="1" id="KW-0378">Hydrolase</keyword>